<dbReference type="AlphaFoldDB" id="A0A2M7P076"/>
<reference evidence="2" key="1">
    <citation type="submission" date="2017-09" db="EMBL/GenBank/DDBJ databases">
        <title>Depth-based differentiation of microbial function through sediment-hosted aquifers and enrichment of novel symbionts in the deep terrestrial subsurface.</title>
        <authorList>
            <person name="Probst A.J."/>
            <person name="Ladd B."/>
            <person name="Jarett J.K."/>
            <person name="Geller-Mcgrath D.E."/>
            <person name="Sieber C.M.K."/>
            <person name="Emerson J.B."/>
            <person name="Anantharaman K."/>
            <person name="Thomas B.C."/>
            <person name="Malmstrom R."/>
            <person name="Stieglmeier M."/>
            <person name="Klingl A."/>
            <person name="Woyke T."/>
            <person name="Ryan C.M."/>
            <person name="Banfield J.F."/>
        </authorList>
    </citation>
    <scope>NUCLEOTIDE SEQUENCE [LARGE SCALE GENOMIC DNA]</scope>
</reference>
<name>A0A2M7P076_9BACT</name>
<proteinExistence type="predicted"/>
<sequence>MISGGLRGGETAEGAGCERALWKVSKKESYWKNVKKAIGAGYAAAEGAQKVMDEVGRILGKDLKTYQEMQDWAKALRWYNEQGYDITDPCLMIRAYKDATGRDLTLTVWQEATNAAIKEALKNYTM</sequence>
<protein>
    <submittedName>
        <fullName evidence="1">Uncharacterized protein</fullName>
    </submittedName>
</protein>
<evidence type="ECO:0000313" key="2">
    <source>
        <dbReference type="Proteomes" id="UP000231028"/>
    </source>
</evidence>
<accession>A0A2M7P076</accession>
<organism evidence="1 2">
    <name type="scientific">Candidatus Desantisbacteria bacterium CG_4_10_14_3_um_filter_40_18</name>
    <dbReference type="NCBI Taxonomy" id="1974544"/>
    <lineage>
        <taxon>Bacteria</taxon>
        <taxon>Candidatus Desantisiibacteriota</taxon>
    </lineage>
</organism>
<dbReference type="Proteomes" id="UP000231028">
    <property type="component" value="Unassembled WGS sequence"/>
</dbReference>
<comment type="caution">
    <text evidence="1">The sequence shown here is derived from an EMBL/GenBank/DDBJ whole genome shotgun (WGS) entry which is preliminary data.</text>
</comment>
<evidence type="ECO:0000313" key="1">
    <source>
        <dbReference type="EMBL" id="PIY19051.1"/>
    </source>
</evidence>
<gene>
    <name evidence="1" type="ORF">COZ13_07360</name>
</gene>
<dbReference type="EMBL" id="PFKI01000222">
    <property type="protein sequence ID" value="PIY19051.1"/>
    <property type="molecule type" value="Genomic_DNA"/>
</dbReference>